<dbReference type="Gene3D" id="6.10.250.690">
    <property type="match status" value="1"/>
</dbReference>
<evidence type="ECO:0000259" key="10">
    <source>
        <dbReference type="PROSITE" id="PS50110"/>
    </source>
</evidence>
<dbReference type="PANTHER" id="PTHR48111">
    <property type="entry name" value="REGULATOR OF RPOS"/>
    <property type="match status" value="1"/>
</dbReference>
<comment type="function">
    <text evidence="7">May play the central regulatory role in sporulation. It may be an element of the effector pathway responsible for the activation of sporulation genes in response to nutritional stress. Spo0A may act in concert with spo0H (a sigma factor) to control the expression of some genes that are critical to the sporulation process.</text>
</comment>
<protein>
    <recommendedName>
        <fullName evidence="1">Stage 0 sporulation protein A homolog</fullName>
    </recommendedName>
</protein>
<dbReference type="EMBL" id="JXXK01000031">
    <property type="protein sequence ID" value="KJF38775.1"/>
    <property type="molecule type" value="Genomic_DNA"/>
</dbReference>
<dbReference type="PANTHER" id="PTHR48111:SF2">
    <property type="entry name" value="RESPONSE REGULATOR SAER"/>
    <property type="match status" value="1"/>
</dbReference>
<dbReference type="Pfam" id="PF00486">
    <property type="entry name" value="Trans_reg_C"/>
    <property type="match status" value="1"/>
</dbReference>
<dbReference type="SUPFAM" id="SSF46894">
    <property type="entry name" value="C-terminal effector domain of the bipartite response regulators"/>
    <property type="match status" value="1"/>
</dbReference>
<evidence type="ECO:0000256" key="4">
    <source>
        <dbReference type="ARBA" id="ARBA00023015"/>
    </source>
</evidence>
<evidence type="ECO:0000259" key="11">
    <source>
        <dbReference type="PROSITE" id="PS51755"/>
    </source>
</evidence>
<accession>A0A0D8IVR0</accession>
<dbReference type="InterPro" id="IPR016032">
    <property type="entry name" value="Sig_transdc_resp-reg_C-effctor"/>
</dbReference>
<dbReference type="Gene3D" id="1.10.10.10">
    <property type="entry name" value="Winged helix-like DNA-binding domain superfamily/Winged helix DNA-binding domain"/>
    <property type="match status" value="1"/>
</dbReference>
<dbReference type="GeneID" id="42858078"/>
<dbReference type="PATRIC" id="fig|1550024.3.peg.3673"/>
<dbReference type="InterPro" id="IPR011006">
    <property type="entry name" value="CheY-like_superfamily"/>
</dbReference>
<evidence type="ECO:0000256" key="1">
    <source>
        <dbReference type="ARBA" id="ARBA00018672"/>
    </source>
</evidence>
<dbReference type="PROSITE" id="PS51755">
    <property type="entry name" value="OMPR_PHOB"/>
    <property type="match status" value="1"/>
</dbReference>
<evidence type="ECO:0000313" key="12">
    <source>
        <dbReference type="EMBL" id="KJF38775.1"/>
    </source>
</evidence>
<feature type="DNA-binding region" description="OmpR/PhoB-type" evidence="9">
    <location>
        <begin position="136"/>
        <end position="234"/>
    </location>
</feature>
<dbReference type="GO" id="GO:0000156">
    <property type="term" value="F:phosphorelay response regulator activity"/>
    <property type="evidence" value="ECO:0007669"/>
    <property type="project" value="TreeGrafter"/>
</dbReference>
<name>A0A0D8IVR0_9FIRM</name>
<evidence type="ECO:0000256" key="5">
    <source>
        <dbReference type="ARBA" id="ARBA00023125"/>
    </source>
</evidence>
<dbReference type="AlphaFoldDB" id="A0A0D8IVR0"/>
<evidence type="ECO:0000256" key="3">
    <source>
        <dbReference type="ARBA" id="ARBA00023012"/>
    </source>
</evidence>
<proteinExistence type="predicted"/>
<dbReference type="GO" id="GO:0032993">
    <property type="term" value="C:protein-DNA complex"/>
    <property type="evidence" value="ECO:0007669"/>
    <property type="project" value="TreeGrafter"/>
</dbReference>
<dbReference type="PROSITE" id="PS50110">
    <property type="entry name" value="RESPONSE_REGULATORY"/>
    <property type="match status" value="1"/>
</dbReference>
<evidence type="ECO:0000256" key="6">
    <source>
        <dbReference type="ARBA" id="ARBA00023163"/>
    </source>
</evidence>
<sequence length="234" mass="26343">METHILVVEDDAEIREGVSIYLKNQGYTVHGAANGAQGLELARQLPIHLAVVDVMMPMMDGITMVMKLRDEGCEFPVIMLSAKSEDIDKITGLNIGADDYVTKPFVPMELLARVHSHLRRYEKFLRATGAAAAPALRTYVIGGLELCEDTAELTVDGTPVKLTPLEFKILALLMKNPGRVFSAEEIYERVWNERAVSTDTIMVHIRNIREKIEYNPREPKYLKVVWGIGYKIEK</sequence>
<evidence type="ECO:0000256" key="7">
    <source>
        <dbReference type="ARBA" id="ARBA00024867"/>
    </source>
</evidence>
<dbReference type="GO" id="GO:0005829">
    <property type="term" value="C:cytosol"/>
    <property type="evidence" value="ECO:0007669"/>
    <property type="project" value="TreeGrafter"/>
</dbReference>
<dbReference type="FunFam" id="1.10.10.10:FF:000018">
    <property type="entry name" value="DNA-binding response regulator ResD"/>
    <property type="match status" value="1"/>
</dbReference>
<keyword evidence="5 9" id="KW-0238">DNA-binding</keyword>
<dbReference type="SUPFAM" id="SSF52172">
    <property type="entry name" value="CheY-like"/>
    <property type="match status" value="1"/>
</dbReference>
<dbReference type="GO" id="GO:0006355">
    <property type="term" value="P:regulation of DNA-templated transcription"/>
    <property type="evidence" value="ECO:0007669"/>
    <property type="project" value="InterPro"/>
</dbReference>
<keyword evidence="3" id="KW-0902">Two-component regulatory system</keyword>
<dbReference type="CDD" id="cd00383">
    <property type="entry name" value="trans_reg_C"/>
    <property type="match status" value="1"/>
</dbReference>
<organism evidence="12 13">
    <name type="scientific">Ruthenibacterium lactatiformans</name>
    <dbReference type="NCBI Taxonomy" id="1550024"/>
    <lineage>
        <taxon>Bacteria</taxon>
        <taxon>Bacillati</taxon>
        <taxon>Bacillota</taxon>
        <taxon>Clostridia</taxon>
        <taxon>Eubacteriales</taxon>
        <taxon>Oscillospiraceae</taxon>
        <taxon>Ruthenibacterium</taxon>
    </lineage>
</organism>
<dbReference type="RefSeq" id="WP_050006279.1">
    <property type="nucleotide sequence ID" value="NZ_CAUBPW010000032.1"/>
</dbReference>
<dbReference type="SMART" id="SM00448">
    <property type="entry name" value="REC"/>
    <property type="match status" value="1"/>
</dbReference>
<keyword evidence="2 8" id="KW-0597">Phosphoprotein</keyword>
<evidence type="ECO:0000256" key="9">
    <source>
        <dbReference type="PROSITE-ProRule" id="PRU01091"/>
    </source>
</evidence>
<keyword evidence="4" id="KW-0805">Transcription regulation</keyword>
<comment type="caution">
    <text evidence="12">The sequence shown here is derived from an EMBL/GenBank/DDBJ whole genome shotgun (WGS) entry which is preliminary data.</text>
</comment>
<dbReference type="SMART" id="SM00862">
    <property type="entry name" value="Trans_reg_C"/>
    <property type="match status" value="1"/>
</dbReference>
<feature type="domain" description="OmpR/PhoB-type" evidence="11">
    <location>
        <begin position="136"/>
        <end position="234"/>
    </location>
</feature>
<feature type="domain" description="Response regulatory" evidence="10">
    <location>
        <begin position="4"/>
        <end position="118"/>
    </location>
</feature>
<gene>
    <name evidence="12" type="ORF">TQ39_16095</name>
</gene>
<evidence type="ECO:0000313" key="13">
    <source>
        <dbReference type="Proteomes" id="UP000032483"/>
    </source>
</evidence>
<evidence type="ECO:0000256" key="8">
    <source>
        <dbReference type="PROSITE-ProRule" id="PRU00169"/>
    </source>
</evidence>
<dbReference type="CDD" id="cd17574">
    <property type="entry name" value="REC_OmpR"/>
    <property type="match status" value="1"/>
</dbReference>
<feature type="modified residue" description="4-aspartylphosphate" evidence="8">
    <location>
        <position position="53"/>
    </location>
</feature>
<dbReference type="InterPro" id="IPR036388">
    <property type="entry name" value="WH-like_DNA-bd_sf"/>
</dbReference>
<dbReference type="InterPro" id="IPR039420">
    <property type="entry name" value="WalR-like"/>
</dbReference>
<keyword evidence="6" id="KW-0804">Transcription</keyword>
<reference evidence="12" key="1">
    <citation type="submission" date="2015-02" db="EMBL/GenBank/DDBJ databases">
        <title>A novel member of the family Ruminococcaceae isolated from human feces.</title>
        <authorList>
            <person name="Shkoporov A.N."/>
            <person name="Chaplin A.V."/>
            <person name="Motuzova O.V."/>
            <person name="Kafarskaia L.I."/>
            <person name="Khokhlova E.V."/>
            <person name="Efimov B.A."/>
        </authorList>
    </citation>
    <scope>NUCLEOTIDE SEQUENCE [LARGE SCALE GENOMIC DNA]</scope>
    <source>
        <strain evidence="12">585-1</strain>
    </source>
</reference>
<evidence type="ECO:0000256" key="2">
    <source>
        <dbReference type="ARBA" id="ARBA00022553"/>
    </source>
</evidence>
<keyword evidence="13" id="KW-1185">Reference proteome</keyword>
<dbReference type="Pfam" id="PF00072">
    <property type="entry name" value="Response_reg"/>
    <property type="match status" value="1"/>
</dbReference>
<dbReference type="Gene3D" id="3.40.50.2300">
    <property type="match status" value="1"/>
</dbReference>
<dbReference type="Proteomes" id="UP000032483">
    <property type="component" value="Unassembled WGS sequence"/>
</dbReference>
<dbReference type="InterPro" id="IPR001789">
    <property type="entry name" value="Sig_transdc_resp-reg_receiver"/>
</dbReference>
<dbReference type="GO" id="GO:0000976">
    <property type="term" value="F:transcription cis-regulatory region binding"/>
    <property type="evidence" value="ECO:0007669"/>
    <property type="project" value="TreeGrafter"/>
</dbReference>
<dbReference type="InterPro" id="IPR001867">
    <property type="entry name" value="OmpR/PhoB-type_DNA-bd"/>
</dbReference>